<dbReference type="EMBL" id="JBGBPQ010000007">
    <property type="protein sequence ID" value="KAL1521531.1"/>
    <property type="molecule type" value="Genomic_DNA"/>
</dbReference>
<evidence type="ECO:0000313" key="12">
    <source>
        <dbReference type="Proteomes" id="UP001515480"/>
    </source>
</evidence>
<feature type="compositionally biased region" description="Low complexity" evidence="9">
    <location>
        <begin position="267"/>
        <end position="285"/>
    </location>
</feature>
<evidence type="ECO:0000256" key="3">
    <source>
        <dbReference type="ARBA" id="ARBA00020105"/>
    </source>
</evidence>
<evidence type="ECO:0000256" key="10">
    <source>
        <dbReference type="SAM" id="SignalP"/>
    </source>
</evidence>
<comment type="subcellular location">
    <subcellularLocation>
        <location evidence="1">Endoplasmic reticulum membrane</location>
        <topology evidence="1">Single-pass type I membrane protein</topology>
    </subcellularLocation>
</comment>
<evidence type="ECO:0000256" key="6">
    <source>
        <dbReference type="ARBA" id="ARBA00022824"/>
    </source>
</evidence>
<comment type="caution">
    <text evidence="11">The sequence shown here is derived from an EMBL/GenBank/DDBJ whole genome shotgun (WGS) entry which is preliminary data.</text>
</comment>
<evidence type="ECO:0000256" key="5">
    <source>
        <dbReference type="ARBA" id="ARBA00022729"/>
    </source>
</evidence>
<accession>A0AB34JJF4</accession>
<dbReference type="AlphaFoldDB" id="A0AB34JJF4"/>
<keyword evidence="12" id="KW-1185">Reference proteome</keyword>
<evidence type="ECO:0000256" key="2">
    <source>
        <dbReference type="ARBA" id="ARBA00007695"/>
    </source>
</evidence>
<organism evidence="11 12">
    <name type="scientific">Prymnesium parvum</name>
    <name type="common">Toxic golden alga</name>
    <dbReference type="NCBI Taxonomy" id="97485"/>
    <lineage>
        <taxon>Eukaryota</taxon>
        <taxon>Haptista</taxon>
        <taxon>Haptophyta</taxon>
        <taxon>Prymnesiophyceae</taxon>
        <taxon>Prymnesiales</taxon>
        <taxon>Prymnesiaceae</taxon>
        <taxon>Prymnesium</taxon>
    </lineage>
</organism>
<keyword evidence="4" id="KW-0812">Transmembrane</keyword>
<reference evidence="11 12" key="1">
    <citation type="journal article" date="2024" name="Science">
        <title>Giant polyketide synthase enzymes in the biosynthesis of giant marine polyether toxins.</title>
        <authorList>
            <person name="Fallon T.R."/>
            <person name="Shende V.V."/>
            <person name="Wierzbicki I.H."/>
            <person name="Pendleton A.L."/>
            <person name="Watervoot N.F."/>
            <person name="Auber R.P."/>
            <person name="Gonzalez D.J."/>
            <person name="Wisecaver J.H."/>
            <person name="Moore B.S."/>
        </authorList>
    </citation>
    <scope>NUCLEOTIDE SEQUENCE [LARGE SCALE GENOMIC DNA]</scope>
    <source>
        <strain evidence="11 12">12B1</strain>
    </source>
</reference>
<keyword evidence="6" id="KW-0256">Endoplasmic reticulum</keyword>
<gene>
    <name evidence="11" type="ORF">AB1Y20_021190</name>
</gene>
<dbReference type="Pfam" id="PF21203">
    <property type="entry name" value="ECM10"/>
    <property type="match status" value="1"/>
</dbReference>
<protein>
    <recommendedName>
        <fullName evidence="3">ER membrane protein complex subunit 10</fullName>
    </recommendedName>
</protein>
<dbReference type="PANTHER" id="PTHR21397">
    <property type="entry name" value="CHROMATIN COMPLEXES SUBUNIT BAP18-RELATED"/>
    <property type="match status" value="1"/>
</dbReference>
<dbReference type="CDD" id="cd22209">
    <property type="entry name" value="EMC10"/>
    <property type="match status" value="1"/>
</dbReference>
<dbReference type="Proteomes" id="UP001515480">
    <property type="component" value="Unassembled WGS sequence"/>
</dbReference>
<dbReference type="PANTHER" id="PTHR21397:SF4">
    <property type="entry name" value="ER MEMBRANE PROTEIN COMPLEX SUBUNIT 10"/>
    <property type="match status" value="1"/>
</dbReference>
<feature type="region of interest" description="Disordered" evidence="9">
    <location>
        <begin position="255"/>
        <end position="285"/>
    </location>
</feature>
<evidence type="ECO:0000313" key="11">
    <source>
        <dbReference type="EMBL" id="KAL1521531.1"/>
    </source>
</evidence>
<evidence type="ECO:0000256" key="4">
    <source>
        <dbReference type="ARBA" id="ARBA00022692"/>
    </source>
</evidence>
<feature type="chain" id="PRO_5044248303" description="ER membrane protein complex subunit 10" evidence="10">
    <location>
        <begin position="20"/>
        <end position="285"/>
    </location>
</feature>
<sequence length="285" mass="29438">MGGVAMRRALLLSLALALAFDFDDEEDVAVDSASPAFFTGDAMGSSCTLEHSLGGKDFSVRGKLFYNNFASVVANGGHVNARASQAKLSGDELDAILALAKAGGYYTLRLPSKLDDPSSPRVSTSVSACALVASRFQEQLQLSMSETGRLLALSYVVPTVPPTCAGAAMPRVPLDEVLFNTSVSMHFPEEGPKPVGKIHEAAFLPPAAAAAARAASSADGKEGAEEPQPPQSFLRKYWMYILPAVLMLTFGGDGGAAEGEKGGEGGDAAASGAAKPAAASARRRN</sequence>
<evidence type="ECO:0000256" key="1">
    <source>
        <dbReference type="ARBA" id="ARBA00004115"/>
    </source>
</evidence>
<name>A0AB34JJF4_PRYPA</name>
<keyword evidence="5 10" id="KW-0732">Signal</keyword>
<evidence type="ECO:0000256" key="9">
    <source>
        <dbReference type="SAM" id="MobiDB-lite"/>
    </source>
</evidence>
<dbReference type="GO" id="GO:0005789">
    <property type="term" value="C:endoplasmic reticulum membrane"/>
    <property type="evidence" value="ECO:0007669"/>
    <property type="project" value="UniProtKB-SubCell"/>
</dbReference>
<evidence type="ECO:0000256" key="8">
    <source>
        <dbReference type="ARBA" id="ARBA00023136"/>
    </source>
</evidence>
<proteinExistence type="inferred from homology"/>
<keyword evidence="8" id="KW-0472">Membrane</keyword>
<keyword evidence="7" id="KW-1133">Transmembrane helix</keyword>
<evidence type="ECO:0000256" key="7">
    <source>
        <dbReference type="ARBA" id="ARBA00022989"/>
    </source>
</evidence>
<comment type="similarity">
    <text evidence="2">Belongs to the EMC10 family.</text>
</comment>
<feature type="signal peptide" evidence="10">
    <location>
        <begin position="1"/>
        <end position="19"/>
    </location>
</feature>